<keyword evidence="2" id="KW-1185">Reference proteome</keyword>
<dbReference type="EMBL" id="AP027141">
    <property type="protein sequence ID" value="BDV31038.1"/>
    <property type="molecule type" value="Genomic_DNA"/>
</dbReference>
<name>A0ABM8DZC1_9MICO</name>
<accession>A0ABM8DZC1</accession>
<evidence type="ECO:0000313" key="2">
    <source>
        <dbReference type="Proteomes" id="UP001317779"/>
    </source>
</evidence>
<reference evidence="1 2" key="1">
    <citation type="submission" date="2022-12" db="EMBL/GenBank/DDBJ databases">
        <title>Microbacterium terricola strain KV-448 chromosome, complete genome.</title>
        <authorList>
            <person name="Oshima T."/>
            <person name="Moriya T."/>
            <person name="Bessho Y."/>
        </authorList>
    </citation>
    <scope>NUCLEOTIDE SEQUENCE [LARGE SCALE GENOMIC DNA]</scope>
    <source>
        <strain evidence="1 2">KV-448</strain>
    </source>
</reference>
<dbReference type="Proteomes" id="UP001317779">
    <property type="component" value="Chromosome"/>
</dbReference>
<evidence type="ECO:0000313" key="1">
    <source>
        <dbReference type="EMBL" id="BDV31038.1"/>
    </source>
</evidence>
<sequence>MTRVSSGRMPEAGAGARRMLSVPGAVSVVAIGRLLRSLGGGSGRATVITAETDHTRGKLSG</sequence>
<proteinExistence type="predicted"/>
<gene>
    <name evidence="1" type="ORF">Microterr_16980</name>
</gene>
<protein>
    <submittedName>
        <fullName evidence="1">Uncharacterized protein</fullName>
    </submittedName>
</protein>
<organism evidence="1 2">
    <name type="scientific">Microbacterium terricola</name>
    <dbReference type="NCBI Taxonomy" id="344163"/>
    <lineage>
        <taxon>Bacteria</taxon>
        <taxon>Bacillati</taxon>
        <taxon>Actinomycetota</taxon>
        <taxon>Actinomycetes</taxon>
        <taxon>Micrococcales</taxon>
        <taxon>Microbacteriaceae</taxon>
        <taxon>Microbacterium</taxon>
    </lineage>
</organism>